<accession>A0A559IZM8</accession>
<comment type="caution">
    <text evidence="2">The sequence shown here is derived from an EMBL/GenBank/DDBJ whole genome shotgun (WGS) entry which is preliminary data.</text>
</comment>
<dbReference type="EMBL" id="VNJK01000001">
    <property type="protein sequence ID" value="TVX93074.1"/>
    <property type="molecule type" value="Genomic_DNA"/>
</dbReference>
<feature type="coiled-coil region" evidence="1">
    <location>
        <begin position="27"/>
        <end position="54"/>
    </location>
</feature>
<proteinExistence type="predicted"/>
<reference evidence="2 3" key="1">
    <citation type="submission" date="2019-07" db="EMBL/GenBank/DDBJ databases">
        <authorList>
            <person name="Kim J."/>
        </authorList>
    </citation>
    <scope>NUCLEOTIDE SEQUENCE [LARGE SCALE GENOMIC DNA]</scope>
    <source>
        <strain evidence="2 3">N4</strain>
    </source>
</reference>
<sequence length="85" mass="9972">MLKECLVPWVKMRSEEIAAECESKETYDKFTQNMNLLKEKLDCKEANALLLELEELLNYQSENIATEVYNRAFNEAFDLALSIYK</sequence>
<dbReference type="Proteomes" id="UP000318102">
    <property type="component" value="Unassembled WGS sequence"/>
</dbReference>
<evidence type="ECO:0000313" key="3">
    <source>
        <dbReference type="Proteomes" id="UP000318102"/>
    </source>
</evidence>
<gene>
    <name evidence="2" type="ORF">FPZ44_08375</name>
</gene>
<organism evidence="2 3">
    <name type="scientific">Paenibacillus agilis</name>
    <dbReference type="NCBI Taxonomy" id="3020863"/>
    <lineage>
        <taxon>Bacteria</taxon>
        <taxon>Bacillati</taxon>
        <taxon>Bacillota</taxon>
        <taxon>Bacilli</taxon>
        <taxon>Bacillales</taxon>
        <taxon>Paenibacillaceae</taxon>
        <taxon>Paenibacillus</taxon>
    </lineage>
</organism>
<dbReference type="RefSeq" id="WP_144989200.1">
    <property type="nucleotide sequence ID" value="NZ_VNJK01000001.1"/>
</dbReference>
<name>A0A559IZM8_9BACL</name>
<dbReference type="AlphaFoldDB" id="A0A559IZM8"/>
<evidence type="ECO:0000256" key="1">
    <source>
        <dbReference type="SAM" id="Coils"/>
    </source>
</evidence>
<protein>
    <submittedName>
        <fullName evidence="2">Uncharacterized protein</fullName>
    </submittedName>
</protein>
<keyword evidence="3" id="KW-1185">Reference proteome</keyword>
<evidence type="ECO:0000313" key="2">
    <source>
        <dbReference type="EMBL" id="TVX93074.1"/>
    </source>
</evidence>
<keyword evidence="1" id="KW-0175">Coiled coil</keyword>